<dbReference type="PIR" id="T16285">
    <property type="entry name" value="T16285"/>
</dbReference>
<dbReference type="OrthoDB" id="5786871at2759"/>
<feature type="chain" id="PRO_5004198871" evidence="1">
    <location>
        <begin position="20"/>
        <end position="168"/>
    </location>
</feature>
<dbReference type="PaxDb" id="6239-F35H10.2"/>
<keyword evidence="5" id="KW-1267">Proteomics identification</keyword>
<dbReference type="AGR" id="WB:WBGene00018068"/>
<dbReference type="Proteomes" id="UP000001940">
    <property type="component" value="Chromosome IV"/>
</dbReference>
<dbReference type="Bgee" id="WBGene00018068">
    <property type="expression patterns" value="Expressed in larva and 3 other cell types or tissues"/>
</dbReference>
<dbReference type="HOGENOM" id="CLU_1587998_0_0_1"/>
<keyword evidence="1" id="KW-0732">Signal</keyword>
<keyword evidence="3" id="KW-1185">Reference proteome</keyword>
<evidence type="ECO:0000313" key="3">
    <source>
        <dbReference type="Proteomes" id="UP000001940"/>
    </source>
</evidence>
<evidence type="ECO:0000256" key="1">
    <source>
        <dbReference type="SAM" id="SignalP"/>
    </source>
</evidence>
<reference evidence="2 3" key="1">
    <citation type="journal article" date="1998" name="Science">
        <title>Genome sequence of the nematode C. elegans: a platform for investigating biology.</title>
        <authorList>
            <consortium name="The C. elegans sequencing consortium"/>
            <person name="Sulson J.E."/>
            <person name="Waterston R."/>
        </authorList>
    </citation>
    <scope>NUCLEOTIDE SEQUENCE [LARGE SCALE GENOMIC DNA]</scope>
    <source>
        <strain evidence="2 3">Bristol N2</strain>
    </source>
</reference>
<dbReference type="PeptideAtlas" id="Q20075"/>
<name>Q20075_CAEEL</name>
<dbReference type="EMBL" id="BX284604">
    <property type="protein sequence ID" value="CCD69635.1"/>
    <property type="molecule type" value="Genomic_DNA"/>
</dbReference>
<evidence type="ECO:0000313" key="4">
    <source>
        <dbReference type="WormBase" id="F35H10.2"/>
    </source>
</evidence>
<evidence type="ECO:0007829" key="5">
    <source>
        <dbReference type="PeptideAtlas" id="Q20075"/>
    </source>
</evidence>
<evidence type="ECO:0000313" key="2">
    <source>
        <dbReference type="EMBL" id="CCD69635.1"/>
    </source>
</evidence>
<dbReference type="WormBase" id="F35H10.2">
    <property type="protein sequence ID" value="CE04502"/>
    <property type="gene ID" value="WBGene00018068"/>
    <property type="gene designation" value="nssp-43"/>
</dbReference>
<sequence length="168" mass="19635">MFNTRIFLLSLVILGACSADQTANYAVHQIMKIVEIAVDRQEISPLLYLLDPSFNYTMCGYEGNVKTFKGYLENQLENIMDIKFLVDYDNADVVRNGNLETLKFNVDTTTLYKDRSRVEGGAVVTAIREKYSANFYISHIYQRCRVTSKRHHRLYRLFTNENLYDYKK</sequence>
<proteinExistence type="evidence at protein level"/>
<dbReference type="eggNOG" id="ENOG502TG3U">
    <property type="taxonomic scope" value="Eukaryota"/>
</dbReference>
<accession>Q20075</accession>
<dbReference type="RefSeq" id="NP_501402.1">
    <property type="nucleotide sequence ID" value="NM_069001.3"/>
</dbReference>
<dbReference type="KEGG" id="cel:CELE_F35H10.2"/>
<dbReference type="OMA" id="YAVHQIM"/>
<gene>
    <name evidence="2 4" type="primary">nssp-43</name>
    <name evidence="2" type="ORF">CELE_F35H10.2</name>
    <name evidence="4" type="ORF">F35H10.2</name>
</gene>
<dbReference type="FunCoup" id="Q20075">
    <property type="interactions" value="811"/>
</dbReference>
<dbReference type="GeneID" id="185328"/>
<dbReference type="InParanoid" id="Q20075"/>
<dbReference type="CTD" id="185328"/>
<organism evidence="2 3">
    <name type="scientific">Caenorhabditis elegans</name>
    <dbReference type="NCBI Taxonomy" id="6239"/>
    <lineage>
        <taxon>Eukaryota</taxon>
        <taxon>Metazoa</taxon>
        <taxon>Ecdysozoa</taxon>
        <taxon>Nematoda</taxon>
        <taxon>Chromadorea</taxon>
        <taxon>Rhabditida</taxon>
        <taxon>Rhabditina</taxon>
        <taxon>Rhabditomorpha</taxon>
        <taxon>Rhabditoidea</taxon>
        <taxon>Rhabditidae</taxon>
        <taxon>Peloderinae</taxon>
        <taxon>Caenorhabditis</taxon>
    </lineage>
</organism>
<dbReference type="UCSC" id="F35H10.2">
    <property type="organism name" value="c. elegans"/>
</dbReference>
<dbReference type="PROSITE" id="PS51257">
    <property type="entry name" value="PROKAR_LIPOPROTEIN"/>
    <property type="match status" value="1"/>
</dbReference>
<feature type="signal peptide" evidence="1">
    <location>
        <begin position="1"/>
        <end position="19"/>
    </location>
</feature>
<protein>
    <submittedName>
        <fullName evidence="2">SnoaL-like domain-containing protein</fullName>
    </submittedName>
</protein>
<dbReference type="AlphaFoldDB" id="Q20075"/>